<protein>
    <submittedName>
        <fullName evidence="2">Diguanylate cyclase/phosphodiesterase (GGDEF &amp; EAL domains) with PAS/PAC sensor(S)</fullName>
    </submittedName>
</protein>
<evidence type="ECO:0000313" key="2">
    <source>
        <dbReference type="EMBL" id="CAA9443285.1"/>
    </source>
</evidence>
<feature type="compositionally biased region" description="Low complexity" evidence="1">
    <location>
        <begin position="129"/>
        <end position="141"/>
    </location>
</feature>
<dbReference type="EMBL" id="CADCUX010000750">
    <property type="protein sequence ID" value="CAA9443285.1"/>
    <property type="molecule type" value="Genomic_DNA"/>
</dbReference>
<feature type="compositionally biased region" description="Basic residues" evidence="1">
    <location>
        <begin position="1"/>
        <end position="20"/>
    </location>
</feature>
<reference evidence="2" key="1">
    <citation type="submission" date="2020-02" db="EMBL/GenBank/DDBJ databases">
        <authorList>
            <person name="Meier V. D."/>
        </authorList>
    </citation>
    <scope>NUCLEOTIDE SEQUENCE</scope>
    <source>
        <strain evidence="2">AVDCRST_MAG51</strain>
    </source>
</reference>
<feature type="compositionally biased region" description="Low complexity" evidence="1">
    <location>
        <begin position="601"/>
        <end position="615"/>
    </location>
</feature>
<accession>A0A6J4QGD6</accession>
<feature type="compositionally biased region" description="Low complexity" evidence="1">
    <location>
        <begin position="103"/>
        <end position="116"/>
    </location>
</feature>
<feature type="compositionally biased region" description="Low complexity" evidence="1">
    <location>
        <begin position="501"/>
        <end position="513"/>
    </location>
</feature>
<feature type="compositionally biased region" description="Low complexity" evidence="1">
    <location>
        <begin position="434"/>
        <end position="457"/>
    </location>
</feature>
<feature type="compositionally biased region" description="Basic and acidic residues" evidence="1">
    <location>
        <begin position="372"/>
        <end position="385"/>
    </location>
</feature>
<name>A0A6J4QGD6_9BURK</name>
<feature type="non-terminal residue" evidence="2">
    <location>
        <position position="1"/>
    </location>
</feature>
<feature type="compositionally biased region" description="Basic residues" evidence="1">
    <location>
        <begin position="480"/>
        <end position="495"/>
    </location>
</feature>
<feature type="compositionally biased region" description="Low complexity" evidence="1">
    <location>
        <begin position="570"/>
        <end position="588"/>
    </location>
</feature>
<evidence type="ECO:0000256" key="1">
    <source>
        <dbReference type="SAM" id="MobiDB-lite"/>
    </source>
</evidence>
<gene>
    <name evidence="2" type="ORF">AVDCRST_MAG51-3448</name>
</gene>
<feature type="compositionally biased region" description="Basic residues" evidence="1">
    <location>
        <begin position="458"/>
        <end position="470"/>
    </location>
</feature>
<feature type="compositionally biased region" description="Low complexity" evidence="1">
    <location>
        <begin position="392"/>
        <end position="416"/>
    </location>
</feature>
<feature type="non-terminal residue" evidence="2">
    <location>
        <position position="628"/>
    </location>
</feature>
<feature type="compositionally biased region" description="Basic and acidic residues" evidence="1">
    <location>
        <begin position="554"/>
        <end position="569"/>
    </location>
</feature>
<feature type="region of interest" description="Disordered" evidence="1">
    <location>
        <begin position="1"/>
        <end position="182"/>
    </location>
</feature>
<feature type="compositionally biased region" description="Low complexity" evidence="1">
    <location>
        <begin position="242"/>
        <end position="263"/>
    </location>
</feature>
<feature type="compositionally biased region" description="Basic residues" evidence="1">
    <location>
        <begin position="146"/>
        <end position="162"/>
    </location>
</feature>
<organism evidence="2">
    <name type="scientific">uncultured Ramlibacter sp</name>
    <dbReference type="NCBI Taxonomy" id="260755"/>
    <lineage>
        <taxon>Bacteria</taxon>
        <taxon>Pseudomonadati</taxon>
        <taxon>Pseudomonadota</taxon>
        <taxon>Betaproteobacteria</taxon>
        <taxon>Burkholderiales</taxon>
        <taxon>Comamonadaceae</taxon>
        <taxon>Ramlibacter</taxon>
        <taxon>environmental samples</taxon>
    </lineage>
</organism>
<proteinExistence type="predicted"/>
<sequence length="628" mass="65725">APPHLPRPRCPRAARRRRRDRVAGAGGLDRRLAIRPGRRRDHLVGPTGRDPWRPGGLCAGAGRSLRPLRTGVPAQGRRPGAGLPGAGHAVRRGGADRAPGRSARLGPLPGPAAAHGLGRGDRGAGRGAGDLAARAAGGHAAAPHREHGRRAGRGRCLRHRGQQRPVHLPQRAGRAAAGVDHRPTAGPAVLECVPEDRAAAAGRAVPQRVCARHPAGVRGDRRAAVELVRSAWPPVRRRHGRAPAGRHQAAQGAGATAPTGGQHRAPERHRHHHRGRALQRTRPSHRVRQRGLRAPHRLQPRRGAGPHAAHAAGTQHAAPLARPDPCGAGRVAAGARGPDQLQEERRAVLGGPGCLPGVGQAAQADPLGGGGPRRDRAQAGRREDPAPGLLRPADQAAQPAAAHGSPARRPVGPGAPARRRSDVHRPGQLQGAQRHAGAPEGRHAAAAGGRAAALLRGQGRHRGAPGRRRVRDPAGEPRRQAVRSRHRRPCGRRTHPGGAGRALRAARPHAPQHLQHRRDAVRPQRPHRERAAQAGRPGHVPGQGCRAQHRLLLRPRDAGGRHGQRDARLRPAPGLARAAVPARLPAAGGRRRAHDRGGGPAALAPPGARPGGARAVHLRGRGDLADPA</sequence>
<feature type="region of interest" description="Disordered" evidence="1">
    <location>
        <begin position="236"/>
        <end position="628"/>
    </location>
</feature>
<dbReference type="AlphaFoldDB" id="A0A6J4QGD6"/>
<feature type="compositionally biased region" description="Basic residues" evidence="1">
    <location>
        <begin position="266"/>
        <end position="300"/>
    </location>
</feature>
<feature type="compositionally biased region" description="Low complexity" evidence="1">
    <location>
        <begin position="301"/>
        <end position="337"/>
    </location>
</feature>